<feature type="transmembrane region" description="Helical" evidence="1">
    <location>
        <begin position="252"/>
        <end position="273"/>
    </location>
</feature>
<sequence length="414" mass="45467">MKEEIRAGIDDATRLEKMYRSNSAGFKQAFNEIYPELTDRQVAAYWYERLNYEGDGINWGTGRELVMIIAASLFAGLVAKLPAFLHLEEDFFYPRNVGFVVFPVLSAYFAWKNKLPAGKVTAIAAVTLIAVLFINSLPDVKTSDTLILSCMHLLLLLWSVLGFAFVGEAGNNEEKRLAYLKYNGDLVVITALILLAGGIMTGVTIGLFELIGFHIEKFYFENVGVFGLAAAPIVGTYLTRANPQLVGKVSPVIAKIFSPLVLVMLVVYLIAIVYANKDPYNDRQFLIVFNALLIGVMAIIFFSVAESTKATKSRMEAWVLLLLAFVTIVVNGVALSAILFRISEGGITPNRAAVLGGNVLILVNLVLVTVKLFAVTSGKAGINVVGKIITFYLPVYVVWTVIVTFVFPFIFGFK</sequence>
<feature type="transmembrane region" description="Helical" evidence="1">
    <location>
        <begin position="92"/>
        <end position="111"/>
    </location>
</feature>
<keyword evidence="3" id="KW-1185">Reference proteome</keyword>
<keyword evidence="1" id="KW-0472">Membrane</keyword>
<reference evidence="2 3" key="1">
    <citation type="submission" date="2019-11" db="EMBL/GenBank/DDBJ databases">
        <title>Pedobacter sp. HMF7056 Genome sequencing and assembly.</title>
        <authorList>
            <person name="Kang H."/>
            <person name="Kim H."/>
            <person name="Joh K."/>
        </authorList>
    </citation>
    <scope>NUCLEOTIDE SEQUENCE [LARGE SCALE GENOMIC DNA]</scope>
    <source>
        <strain evidence="2 3">HMF7056</strain>
    </source>
</reference>
<comment type="caution">
    <text evidence="2">The sequence shown here is derived from an EMBL/GenBank/DDBJ whole genome shotgun (WGS) entry which is preliminary data.</text>
</comment>
<feature type="transmembrane region" description="Helical" evidence="1">
    <location>
        <begin position="317"/>
        <end position="340"/>
    </location>
</feature>
<feature type="transmembrane region" description="Helical" evidence="1">
    <location>
        <begin position="218"/>
        <end position="240"/>
    </location>
</feature>
<evidence type="ECO:0000313" key="2">
    <source>
        <dbReference type="EMBL" id="MXV14277.1"/>
    </source>
</evidence>
<feature type="transmembrane region" description="Helical" evidence="1">
    <location>
        <begin position="352"/>
        <end position="373"/>
    </location>
</feature>
<dbReference type="Proteomes" id="UP000451233">
    <property type="component" value="Unassembled WGS sequence"/>
</dbReference>
<keyword evidence="1" id="KW-1133">Transmembrane helix</keyword>
<accession>A0A7K1XU06</accession>
<feature type="transmembrane region" description="Helical" evidence="1">
    <location>
        <begin position="393"/>
        <end position="413"/>
    </location>
</feature>
<keyword evidence="1" id="KW-0812">Transmembrane</keyword>
<dbReference type="AlphaFoldDB" id="A0A7K1XU06"/>
<organism evidence="2 3">
    <name type="scientific">Hufsiella ginkgonis</name>
    <dbReference type="NCBI Taxonomy" id="2695274"/>
    <lineage>
        <taxon>Bacteria</taxon>
        <taxon>Pseudomonadati</taxon>
        <taxon>Bacteroidota</taxon>
        <taxon>Sphingobacteriia</taxon>
        <taxon>Sphingobacteriales</taxon>
        <taxon>Sphingobacteriaceae</taxon>
        <taxon>Hufsiella</taxon>
    </lineage>
</organism>
<dbReference type="EMBL" id="WVHS01000001">
    <property type="protein sequence ID" value="MXV14277.1"/>
    <property type="molecule type" value="Genomic_DNA"/>
</dbReference>
<proteinExistence type="predicted"/>
<name>A0A7K1XU06_9SPHI</name>
<feature type="transmembrane region" description="Helical" evidence="1">
    <location>
        <begin position="65"/>
        <end position="85"/>
    </location>
</feature>
<gene>
    <name evidence="2" type="ORF">GS398_03125</name>
</gene>
<feature type="transmembrane region" description="Helical" evidence="1">
    <location>
        <begin position="117"/>
        <end position="134"/>
    </location>
</feature>
<feature type="transmembrane region" description="Helical" evidence="1">
    <location>
        <begin position="186"/>
        <end position="211"/>
    </location>
</feature>
<protein>
    <recommendedName>
        <fullName evidence="4">DUF4153 domain-containing protein</fullName>
    </recommendedName>
</protein>
<feature type="transmembrane region" description="Helical" evidence="1">
    <location>
        <begin position="146"/>
        <end position="166"/>
    </location>
</feature>
<evidence type="ECO:0000313" key="3">
    <source>
        <dbReference type="Proteomes" id="UP000451233"/>
    </source>
</evidence>
<evidence type="ECO:0000256" key="1">
    <source>
        <dbReference type="SAM" id="Phobius"/>
    </source>
</evidence>
<feature type="transmembrane region" description="Helical" evidence="1">
    <location>
        <begin position="285"/>
        <end position="305"/>
    </location>
</feature>
<evidence type="ECO:0008006" key="4">
    <source>
        <dbReference type="Google" id="ProtNLM"/>
    </source>
</evidence>